<feature type="domain" description="Reverse transcriptase zinc-binding" evidence="1">
    <location>
        <begin position="66"/>
        <end position="141"/>
    </location>
</feature>
<gene>
    <name evidence="2" type="ORF">CK203_074346</name>
</gene>
<evidence type="ECO:0000313" key="3">
    <source>
        <dbReference type="Proteomes" id="UP000288805"/>
    </source>
</evidence>
<evidence type="ECO:0000259" key="1">
    <source>
        <dbReference type="Pfam" id="PF13966"/>
    </source>
</evidence>
<organism evidence="2 3">
    <name type="scientific">Vitis vinifera</name>
    <name type="common">Grape</name>
    <dbReference type="NCBI Taxonomy" id="29760"/>
    <lineage>
        <taxon>Eukaryota</taxon>
        <taxon>Viridiplantae</taxon>
        <taxon>Streptophyta</taxon>
        <taxon>Embryophyta</taxon>
        <taxon>Tracheophyta</taxon>
        <taxon>Spermatophyta</taxon>
        <taxon>Magnoliopsida</taxon>
        <taxon>eudicotyledons</taxon>
        <taxon>Gunneridae</taxon>
        <taxon>Pentapetalae</taxon>
        <taxon>rosids</taxon>
        <taxon>Vitales</taxon>
        <taxon>Vitaceae</taxon>
        <taxon>Viteae</taxon>
        <taxon>Vitis</taxon>
    </lineage>
</organism>
<dbReference type="Pfam" id="PF13966">
    <property type="entry name" value="zf-RVT"/>
    <property type="match status" value="1"/>
</dbReference>
<dbReference type="AlphaFoldDB" id="A0A438BYS5"/>
<dbReference type="Proteomes" id="UP000288805">
    <property type="component" value="Unassembled WGS sequence"/>
</dbReference>
<sequence>MAVNKNATVNEMWDHSSGPGGWNLRFHRDFNDWELDLIRGLLIMLRDFKLFQEEEGCLEKGGHGKYGVKEAYNGLVVTNACDFPYKSVWVNKVPTKVAFFAWEAAWGKILTLDRLQKLGWQFPNRCFLCGCEEESVNHILFIV</sequence>
<dbReference type="EMBL" id="QGNW01002590">
    <property type="protein sequence ID" value="RVW16172.1"/>
    <property type="molecule type" value="Genomic_DNA"/>
</dbReference>
<proteinExistence type="predicted"/>
<protein>
    <recommendedName>
        <fullName evidence="1">Reverse transcriptase zinc-binding domain-containing protein</fullName>
    </recommendedName>
</protein>
<name>A0A438BYS5_VITVI</name>
<accession>A0A438BYS5</accession>
<dbReference type="InterPro" id="IPR026960">
    <property type="entry name" value="RVT-Znf"/>
</dbReference>
<comment type="caution">
    <text evidence="2">The sequence shown here is derived from an EMBL/GenBank/DDBJ whole genome shotgun (WGS) entry which is preliminary data.</text>
</comment>
<evidence type="ECO:0000313" key="2">
    <source>
        <dbReference type="EMBL" id="RVW16172.1"/>
    </source>
</evidence>
<reference evidence="2 3" key="1">
    <citation type="journal article" date="2018" name="PLoS Genet.">
        <title>Population sequencing reveals clonal diversity and ancestral inbreeding in the grapevine cultivar Chardonnay.</title>
        <authorList>
            <person name="Roach M.J."/>
            <person name="Johnson D.L."/>
            <person name="Bohlmann J."/>
            <person name="van Vuuren H.J."/>
            <person name="Jones S.J."/>
            <person name="Pretorius I.S."/>
            <person name="Schmidt S.A."/>
            <person name="Borneman A.R."/>
        </authorList>
    </citation>
    <scope>NUCLEOTIDE SEQUENCE [LARGE SCALE GENOMIC DNA]</scope>
    <source>
        <strain evidence="3">cv. Chardonnay</strain>
        <tissue evidence="2">Leaf</tissue>
    </source>
</reference>